<dbReference type="AlphaFoldDB" id="M1AI45"/>
<proteinExistence type="predicted"/>
<protein>
    <submittedName>
        <fullName evidence="2">Uncharacterized protein</fullName>
    </submittedName>
</protein>
<keyword evidence="1" id="KW-0812">Transmembrane</keyword>
<dbReference type="EnsemblPlants" id="PGSC0003DMT400023294">
    <property type="protein sequence ID" value="PGSC0003DMT400023294"/>
    <property type="gene ID" value="PGSC0003DMG402009023"/>
</dbReference>
<name>M1AI45_SOLTU</name>
<sequence>MEHFEAGMLFSCVQYFYILNTYFFLLEMIPRLHASSSFAFFPICLGQHMEEVFLSRKSPKEQFKNLQEAPD</sequence>
<keyword evidence="1" id="KW-0472">Membrane</keyword>
<keyword evidence="1" id="KW-1133">Transmembrane helix</keyword>
<dbReference type="PaxDb" id="4113-PGSC0003DMT400023294"/>
<evidence type="ECO:0000313" key="2">
    <source>
        <dbReference type="EnsemblPlants" id="PGSC0003DMT400023294"/>
    </source>
</evidence>
<feature type="transmembrane region" description="Helical" evidence="1">
    <location>
        <begin position="6"/>
        <end position="26"/>
    </location>
</feature>
<reference evidence="3" key="1">
    <citation type="journal article" date="2011" name="Nature">
        <title>Genome sequence and analysis of the tuber crop potato.</title>
        <authorList>
            <consortium name="The Potato Genome Sequencing Consortium"/>
        </authorList>
    </citation>
    <scope>NUCLEOTIDE SEQUENCE [LARGE SCALE GENOMIC DNA]</scope>
    <source>
        <strain evidence="3">cv. DM1-3 516 R44</strain>
    </source>
</reference>
<evidence type="ECO:0000256" key="1">
    <source>
        <dbReference type="SAM" id="Phobius"/>
    </source>
</evidence>
<dbReference type="HOGENOM" id="CLU_2744944_0_0_1"/>
<reference evidence="2" key="2">
    <citation type="submission" date="2015-06" db="UniProtKB">
        <authorList>
            <consortium name="EnsemblPlants"/>
        </authorList>
    </citation>
    <scope>IDENTIFICATION</scope>
    <source>
        <strain evidence="2">DM1-3 516 R44</strain>
    </source>
</reference>
<keyword evidence="3" id="KW-1185">Reference proteome</keyword>
<dbReference type="Gramene" id="PGSC0003DMT400023294">
    <property type="protein sequence ID" value="PGSC0003DMT400023294"/>
    <property type="gene ID" value="PGSC0003DMG402009023"/>
</dbReference>
<evidence type="ECO:0000313" key="3">
    <source>
        <dbReference type="Proteomes" id="UP000011115"/>
    </source>
</evidence>
<organism evidence="2 3">
    <name type="scientific">Solanum tuberosum</name>
    <name type="common">Potato</name>
    <dbReference type="NCBI Taxonomy" id="4113"/>
    <lineage>
        <taxon>Eukaryota</taxon>
        <taxon>Viridiplantae</taxon>
        <taxon>Streptophyta</taxon>
        <taxon>Embryophyta</taxon>
        <taxon>Tracheophyta</taxon>
        <taxon>Spermatophyta</taxon>
        <taxon>Magnoliopsida</taxon>
        <taxon>eudicotyledons</taxon>
        <taxon>Gunneridae</taxon>
        <taxon>Pentapetalae</taxon>
        <taxon>asterids</taxon>
        <taxon>lamiids</taxon>
        <taxon>Solanales</taxon>
        <taxon>Solanaceae</taxon>
        <taxon>Solanoideae</taxon>
        <taxon>Solaneae</taxon>
        <taxon>Solanum</taxon>
    </lineage>
</organism>
<dbReference type="Proteomes" id="UP000011115">
    <property type="component" value="Unassembled WGS sequence"/>
</dbReference>
<dbReference type="InParanoid" id="M1AI45"/>
<accession>M1AI45</accession>